<keyword evidence="3" id="KW-0862">Zinc</keyword>
<evidence type="ECO:0000256" key="1">
    <source>
        <dbReference type="ARBA" id="ARBA00022723"/>
    </source>
</evidence>
<dbReference type="PROSITE" id="PS51999">
    <property type="entry name" value="ZF_GRF"/>
    <property type="match status" value="1"/>
</dbReference>
<keyword evidence="8" id="KW-1185">Reference proteome</keyword>
<evidence type="ECO:0000313" key="8">
    <source>
        <dbReference type="Proteomes" id="UP001443914"/>
    </source>
</evidence>
<evidence type="ECO:0000256" key="2">
    <source>
        <dbReference type="ARBA" id="ARBA00022771"/>
    </source>
</evidence>
<keyword evidence="1" id="KW-0479">Metal-binding</keyword>
<sequence length="138" mass="15477">MNARGSSSSSSTTWRSKVSKNIVCNHNLPAVIRTAKKGANSGKTFFGCPLWPDKPCGFFLLMEDSESTSDSIVKGMQYEDMERKFANKVSKLKIKIEKLEKENMELKILANKHAKGEKVSLIGLILSWIFFALSKMIE</sequence>
<dbReference type="AlphaFoldDB" id="A0AAW1HH26"/>
<accession>A0AAW1HH26</accession>
<evidence type="ECO:0000256" key="5">
    <source>
        <dbReference type="SAM" id="Coils"/>
    </source>
</evidence>
<comment type="caution">
    <text evidence="7">The sequence shown here is derived from an EMBL/GenBank/DDBJ whole genome shotgun (WGS) entry which is preliminary data.</text>
</comment>
<evidence type="ECO:0000256" key="4">
    <source>
        <dbReference type="PROSITE-ProRule" id="PRU01343"/>
    </source>
</evidence>
<dbReference type="GO" id="GO:0008270">
    <property type="term" value="F:zinc ion binding"/>
    <property type="evidence" value="ECO:0007669"/>
    <property type="project" value="UniProtKB-KW"/>
</dbReference>
<feature type="coiled-coil region" evidence="5">
    <location>
        <begin position="82"/>
        <end position="109"/>
    </location>
</feature>
<name>A0AAW1HH26_SAPOF</name>
<evidence type="ECO:0000259" key="6">
    <source>
        <dbReference type="PROSITE" id="PS51999"/>
    </source>
</evidence>
<proteinExistence type="predicted"/>
<dbReference type="Proteomes" id="UP001443914">
    <property type="component" value="Unassembled WGS sequence"/>
</dbReference>
<gene>
    <name evidence="7" type="ORF">RND81_11G024800</name>
</gene>
<dbReference type="PANTHER" id="PTHR33248">
    <property type="entry name" value="ZINC ION-BINDING PROTEIN"/>
    <property type="match status" value="1"/>
</dbReference>
<dbReference type="EMBL" id="JBDFQZ010000011">
    <property type="protein sequence ID" value="KAK9675703.1"/>
    <property type="molecule type" value="Genomic_DNA"/>
</dbReference>
<evidence type="ECO:0000313" key="7">
    <source>
        <dbReference type="EMBL" id="KAK9675703.1"/>
    </source>
</evidence>
<organism evidence="7 8">
    <name type="scientific">Saponaria officinalis</name>
    <name type="common">Common soapwort</name>
    <name type="synonym">Lychnis saponaria</name>
    <dbReference type="NCBI Taxonomy" id="3572"/>
    <lineage>
        <taxon>Eukaryota</taxon>
        <taxon>Viridiplantae</taxon>
        <taxon>Streptophyta</taxon>
        <taxon>Embryophyta</taxon>
        <taxon>Tracheophyta</taxon>
        <taxon>Spermatophyta</taxon>
        <taxon>Magnoliopsida</taxon>
        <taxon>eudicotyledons</taxon>
        <taxon>Gunneridae</taxon>
        <taxon>Pentapetalae</taxon>
        <taxon>Caryophyllales</taxon>
        <taxon>Caryophyllaceae</taxon>
        <taxon>Caryophylleae</taxon>
        <taxon>Saponaria</taxon>
    </lineage>
</organism>
<evidence type="ECO:0000256" key="3">
    <source>
        <dbReference type="ARBA" id="ARBA00022833"/>
    </source>
</evidence>
<keyword evidence="2 4" id="KW-0863">Zinc-finger</keyword>
<keyword evidence="5" id="KW-0175">Coiled coil</keyword>
<feature type="domain" description="GRF-type" evidence="6">
    <location>
        <begin position="24"/>
        <end position="65"/>
    </location>
</feature>
<dbReference type="InterPro" id="IPR010666">
    <property type="entry name" value="Znf_GRF"/>
</dbReference>
<reference evidence="7" key="1">
    <citation type="submission" date="2024-03" db="EMBL/GenBank/DDBJ databases">
        <title>WGS assembly of Saponaria officinalis var. Norfolk2.</title>
        <authorList>
            <person name="Jenkins J."/>
            <person name="Shu S."/>
            <person name="Grimwood J."/>
            <person name="Barry K."/>
            <person name="Goodstein D."/>
            <person name="Schmutz J."/>
            <person name="Leebens-Mack J."/>
            <person name="Osbourn A."/>
        </authorList>
    </citation>
    <scope>NUCLEOTIDE SEQUENCE [LARGE SCALE GENOMIC DNA]</scope>
    <source>
        <strain evidence="7">JIC</strain>
    </source>
</reference>
<dbReference type="Pfam" id="PF06839">
    <property type="entry name" value="Zn_ribbon_GRF"/>
    <property type="match status" value="1"/>
</dbReference>
<protein>
    <recommendedName>
        <fullName evidence="6">GRF-type domain-containing protein</fullName>
    </recommendedName>
</protein>